<dbReference type="PIRSF" id="PIRSF000138">
    <property type="entry name" value="Al-hdrx_acd_dh"/>
    <property type="match status" value="1"/>
</dbReference>
<keyword evidence="3 7" id="KW-0288">FMN</keyword>
<dbReference type="GO" id="GO:0004459">
    <property type="term" value="F:L-lactate dehydrogenase (NAD+) activity"/>
    <property type="evidence" value="ECO:0007669"/>
    <property type="project" value="TreeGrafter"/>
</dbReference>
<keyword evidence="10" id="KW-1185">Reference proteome</keyword>
<dbReference type="Gene3D" id="3.20.20.70">
    <property type="entry name" value="Aldolase class I"/>
    <property type="match status" value="1"/>
</dbReference>
<feature type="binding site" evidence="7">
    <location>
        <position position="275"/>
    </location>
    <ligand>
        <name>FMN</name>
        <dbReference type="ChEBI" id="CHEBI:58210"/>
    </ligand>
</feature>
<evidence type="ECO:0000256" key="4">
    <source>
        <dbReference type="ARBA" id="ARBA00023002"/>
    </source>
</evidence>
<feature type="binding site" evidence="7">
    <location>
        <position position="130"/>
    </location>
    <ligand>
        <name>FMN</name>
        <dbReference type="ChEBI" id="CHEBI:58210"/>
    </ligand>
</feature>
<dbReference type="GO" id="GO:0005886">
    <property type="term" value="C:plasma membrane"/>
    <property type="evidence" value="ECO:0007669"/>
    <property type="project" value="TreeGrafter"/>
</dbReference>
<reference evidence="9" key="1">
    <citation type="submission" date="2021-04" db="EMBL/GenBank/DDBJ databases">
        <title>Ouciella asimina sp. nov., isolated from the surface seawater in the hydrothermal field of Okinawa Trough.</title>
        <authorList>
            <person name="Shuang W."/>
        </authorList>
    </citation>
    <scope>NUCLEOTIDE SEQUENCE</scope>
    <source>
        <strain evidence="9">LXI357</strain>
    </source>
</reference>
<evidence type="ECO:0000256" key="2">
    <source>
        <dbReference type="ARBA" id="ARBA00022630"/>
    </source>
</evidence>
<dbReference type="EMBL" id="JAGRQC010000001">
    <property type="protein sequence ID" value="MBR0551539.1"/>
    <property type="molecule type" value="Genomic_DNA"/>
</dbReference>
<gene>
    <name evidence="9" type="ORF">J7S20_03355</name>
</gene>
<feature type="binding site" evidence="7">
    <location>
        <begin position="101"/>
        <end position="103"/>
    </location>
    <ligand>
        <name>FMN</name>
        <dbReference type="ChEBI" id="CHEBI:58210"/>
    </ligand>
</feature>
<feature type="binding site" evidence="7">
    <location>
        <position position="151"/>
    </location>
    <ligand>
        <name>FMN</name>
        <dbReference type="ChEBI" id="CHEBI:58210"/>
    </ligand>
</feature>
<feature type="binding site" evidence="7">
    <location>
        <position position="48"/>
    </location>
    <ligand>
        <name>glyoxylate</name>
        <dbReference type="ChEBI" id="CHEBI:36655"/>
    </ligand>
</feature>
<feature type="binding site" evidence="7">
    <location>
        <begin position="353"/>
        <end position="354"/>
    </location>
    <ligand>
        <name>FMN</name>
        <dbReference type="ChEBI" id="CHEBI:58210"/>
    </ligand>
</feature>
<keyword evidence="4" id="KW-0560">Oxidoreductase</keyword>
<accession>A0A8T4IGX6</accession>
<feature type="binding site" evidence="7">
    <location>
        <position position="153"/>
    </location>
    <ligand>
        <name>glyoxylate</name>
        <dbReference type="ChEBI" id="CHEBI:36655"/>
    </ligand>
</feature>
<dbReference type="PANTHER" id="PTHR10578:SF107">
    <property type="entry name" value="2-HYDROXYACID OXIDASE 1"/>
    <property type="match status" value="1"/>
</dbReference>
<keyword evidence="2 7" id="KW-0285">Flavoprotein</keyword>
<protein>
    <submittedName>
        <fullName evidence="9">Alpha-hydroxy-acid oxidizing protein</fullName>
    </submittedName>
</protein>
<evidence type="ECO:0000259" key="8">
    <source>
        <dbReference type="PROSITE" id="PS51349"/>
    </source>
</evidence>
<feature type="binding site" evidence="7">
    <location>
        <position position="299"/>
    </location>
    <ligand>
        <name>glyoxylate</name>
        <dbReference type="ChEBI" id="CHEBI:36655"/>
    </ligand>
</feature>
<dbReference type="PANTHER" id="PTHR10578">
    <property type="entry name" value="S -2-HYDROXY-ACID OXIDASE-RELATED"/>
    <property type="match status" value="1"/>
</dbReference>
<dbReference type="Proteomes" id="UP000676996">
    <property type="component" value="Unassembled WGS sequence"/>
</dbReference>
<name>A0A8T4IGX6_9SPHN</name>
<evidence type="ECO:0000256" key="5">
    <source>
        <dbReference type="ARBA" id="ARBA00024042"/>
    </source>
</evidence>
<sequence length="410" mass="45308">MPAKHSTAQMDGSPRRSYYTGRNLQRAKAVADLRARTHKLMPRFVLEYLEGGSGEEATLYREREAFAEWRFLPHTLVDESDRSTKCDILGREAALPVIVAPTGLNGLFMRHADTALAEGAARAGVPFVQSTMSNDPMERVAEVEGLRHWWQLYIFGGDEIWQELLRRADAAGCEALVLTTNSQIFGDREWDARTRTNQSRPTIPTMLDAARHPRWAASTLSHGMPEFANVIDFVPKQHRGFFDSAFWIRQQMPKTLSWDDVAKIRARWDKPFFVKGLLNLEDVARAMDSGVDGIILGSHGGRQMDWAASALDILPRAREIVGDEKALYMSGGIRHGTDILKALALGADAVLTGRATLYGLCAGGADGVERALELLQSQMMNELGQLGMSSLDALSPSVMTRMQGIPVPTG</sequence>
<evidence type="ECO:0000313" key="9">
    <source>
        <dbReference type="EMBL" id="MBR0551539.1"/>
    </source>
</evidence>
<proteinExistence type="inferred from homology"/>
<feature type="binding site" evidence="7">
    <location>
        <position position="302"/>
    </location>
    <ligand>
        <name>glyoxylate</name>
        <dbReference type="ChEBI" id="CHEBI:36655"/>
    </ligand>
</feature>
<evidence type="ECO:0000256" key="7">
    <source>
        <dbReference type="PIRSR" id="PIRSR000138-2"/>
    </source>
</evidence>
<evidence type="ECO:0000256" key="6">
    <source>
        <dbReference type="PIRSR" id="PIRSR000138-1"/>
    </source>
</evidence>
<feature type="binding site" evidence="7">
    <location>
        <position position="188"/>
    </location>
    <ligand>
        <name>glyoxylate</name>
        <dbReference type="ChEBI" id="CHEBI:36655"/>
    </ligand>
</feature>
<evidence type="ECO:0000256" key="3">
    <source>
        <dbReference type="ARBA" id="ARBA00022643"/>
    </source>
</evidence>
<evidence type="ECO:0000313" key="10">
    <source>
        <dbReference type="Proteomes" id="UP000676996"/>
    </source>
</evidence>
<feature type="active site" description="Proton acceptor" evidence="6">
    <location>
        <position position="299"/>
    </location>
</feature>
<dbReference type="SUPFAM" id="SSF51395">
    <property type="entry name" value="FMN-linked oxidoreductases"/>
    <property type="match status" value="1"/>
</dbReference>
<comment type="cofactor">
    <cofactor evidence="1">
        <name>FMN</name>
        <dbReference type="ChEBI" id="CHEBI:58210"/>
    </cofactor>
</comment>
<evidence type="ECO:0000256" key="1">
    <source>
        <dbReference type="ARBA" id="ARBA00001917"/>
    </source>
</evidence>
<organism evidence="9 10">
    <name type="scientific">Stakelama marina</name>
    <dbReference type="NCBI Taxonomy" id="2826939"/>
    <lineage>
        <taxon>Bacteria</taxon>
        <taxon>Pseudomonadati</taxon>
        <taxon>Pseudomonadota</taxon>
        <taxon>Alphaproteobacteria</taxon>
        <taxon>Sphingomonadales</taxon>
        <taxon>Sphingomonadaceae</taxon>
        <taxon>Stakelama</taxon>
    </lineage>
</organism>
<comment type="caution">
    <text evidence="9">The sequence shown here is derived from an EMBL/GenBank/DDBJ whole genome shotgun (WGS) entry which is preliminary data.</text>
</comment>
<feature type="domain" description="FMN hydroxy acid dehydrogenase" evidence="8">
    <location>
        <begin position="22"/>
        <end position="404"/>
    </location>
</feature>
<dbReference type="RefSeq" id="WP_284052812.1">
    <property type="nucleotide sequence ID" value="NZ_JAGRQC010000001.1"/>
</dbReference>
<dbReference type="InterPro" id="IPR037396">
    <property type="entry name" value="FMN_HAD"/>
</dbReference>
<dbReference type="GO" id="GO:0010181">
    <property type="term" value="F:FMN binding"/>
    <property type="evidence" value="ECO:0007669"/>
    <property type="project" value="InterPro"/>
</dbReference>
<dbReference type="CDD" id="cd02809">
    <property type="entry name" value="alpha_hydroxyacid_oxid_FMN"/>
    <property type="match status" value="1"/>
</dbReference>
<dbReference type="PROSITE" id="PS51349">
    <property type="entry name" value="FMN_HYDROXY_ACID_DH_2"/>
    <property type="match status" value="1"/>
</dbReference>
<dbReference type="AlphaFoldDB" id="A0A8T4IGX6"/>
<dbReference type="Pfam" id="PF01070">
    <property type="entry name" value="FMN_dh"/>
    <property type="match status" value="1"/>
</dbReference>
<dbReference type="GO" id="GO:0009060">
    <property type="term" value="P:aerobic respiration"/>
    <property type="evidence" value="ECO:0007669"/>
    <property type="project" value="TreeGrafter"/>
</dbReference>
<comment type="similarity">
    <text evidence="5">Belongs to the FMN-dependent alpha-hydroxy acid dehydrogenase family.</text>
</comment>
<feature type="binding site" evidence="7">
    <location>
        <position position="179"/>
    </location>
    <ligand>
        <name>FMN</name>
        <dbReference type="ChEBI" id="CHEBI:58210"/>
    </ligand>
</feature>
<dbReference type="InterPro" id="IPR013785">
    <property type="entry name" value="Aldolase_TIM"/>
</dbReference>
<dbReference type="InterPro" id="IPR012133">
    <property type="entry name" value="Alpha-hydoxy_acid_DH_FMN"/>
</dbReference>
<dbReference type="InterPro" id="IPR000262">
    <property type="entry name" value="FMN-dep_DH"/>
</dbReference>